<evidence type="ECO:0000259" key="6">
    <source>
        <dbReference type="Pfam" id="PF08281"/>
    </source>
</evidence>
<dbReference type="PANTHER" id="PTHR43133">
    <property type="entry name" value="RNA POLYMERASE ECF-TYPE SIGMA FACTO"/>
    <property type="match status" value="1"/>
</dbReference>
<evidence type="ECO:0000313" key="8">
    <source>
        <dbReference type="Proteomes" id="UP000682811"/>
    </source>
</evidence>
<evidence type="ECO:0000256" key="3">
    <source>
        <dbReference type="ARBA" id="ARBA00023082"/>
    </source>
</evidence>
<comment type="caution">
    <text evidence="7">The sequence shown here is derived from an EMBL/GenBank/DDBJ whole genome shotgun (WGS) entry which is preliminary data.</text>
</comment>
<evidence type="ECO:0000256" key="1">
    <source>
        <dbReference type="ARBA" id="ARBA00010641"/>
    </source>
</evidence>
<dbReference type="RefSeq" id="WP_212979278.1">
    <property type="nucleotide sequence ID" value="NZ_AP025343.1"/>
</dbReference>
<name>A0A919YG27_9BACL</name>
<feature type="domain" description="RNA polymerase sigma-70 region 2" evidence="5">
    <location>
        <begin position="28"/>
        <end position="88"/>
    </location>
</feature>
<dbReference type="InterPro" id="IPR036388">
    <property type="entry name" value="WH-like_DNA-bd_sf"/>
</dbReference>
<dbReference type="GO" id="GO:0016987">
    <property type="term" value="F:sigma factor activity"/>
    <property type="evidence" value="ECO:0007669"/>
    <property type="project" value="UniProtKB-KW"/>
</dbReference>
<accession>A0A919YG27</accession>
<dbReference type="GO" id="GO:0003677">
    <property type="term" value="F:DNA binding"/>
    <property type="evidence" value="ECO:0007669"/>
    <property type="project" value="InterPro"/>
</dbReference>
<reference evidence="7 8" key="1">
    <citation type="submission" date="2021-03" db="EMBL/GenBank/DDBJ databases">
        <title>Antimicrobial resistance genes in bacteria isolated from Japanese honey, and their potential for conferring macrolide and lincosamide resistance in the American foulbrood pathogen Paenibacillus larvae.</title>
        <authorList>
            <person name="Okamoto M."/>
            <person name="Kumagai M."/>
            <person name="Kanamori H."/>
            <person name="Takamatsu D."/>
        </authorList>
    </citation>
    <scope>NUCLEOTIDE SEQUENCE [LARGE SCALE GENOMIC DNA]</scope>
    <source>
        <strain evidence="7 8">J34TS1</strain>
    </source>
</reference>
<evidence type="ECO:0000256" key="2">
    <source>
        <dbReference type="ARBA" id="ARBA00023015"/>
    </source>
</evidence>
<dbReference type="GO" id="GO:0006352">
    <property type="term" value="P:DNA-templated transcription initiation"/>
    <property type="evidence" value="ECO:0007669"/>
    <property type="project" value="InterPro"/>
</dbReference>
<keyword evidence="3" id="KW-0731">Sigma factor</keyword>
<evidence type="ECO:0000313" key="7">
    <source>
        <dbReference type="EMBL" id="GIO48648.1"/>
    </source>
</evidence>
<dbReference type="AlphaFoldDB" id="A0A919YG27"/>
<gene>
    <name evidence="7" type="ORF">J34TS1_34130</name>
</gene>
<dbReference type="Pfam" id="PF04542">
    <property type="entry name" value="Sigma70_r2"/>
    <property type="match status" value="1"/>
</dbReference>
<dbReference type="InterPro" id="IPR014284">
    <property type="entry name" value="RNA_pol_sigma-70_dom"/>
</dbReference>
<dbReference type="SUPFAM" id="SSF88659">
    <property type="entry name" value="Sigma3 and sigma4 domains of RNA polymerase sigma factors"/>
    <property type="match status" value="1"/>
</dbReference>
<comment type="similarity">
    <text evidence="1">Belongs to the sigma-70 factor family. ECF subfamily.</text>
</comment>
<organism evidence="7 8">
    <name type="scientific">Paenibacillus azoreducens</name>
    <dbReference type="NCBI Taxonomy" id="116718"/>
    <lineage>
        <taxon>Bacteria</taxon>
        <taxon>Bacillati</taxon>
        <taxon>Bacillota</taxon>
        <taxon>Bacilli</taxon>
        <taxon>Bacillales</taxon>
        <taxon>Paenibacillaceae</taxon>
        <taxon>Paenibacillus</taxon>
    </lineage>
</organism>
<evidence type="ECO:0000259" key="5">
    <source>
        <dbReference type="Pfam" id="PF04542"/>
    </source>
</evidence>
<keyword evidence="4" id="KW-0804">Transcription</keyword>
<dbReference type="Gene3D" id="1.10.1740.10">
    <property type="match status" value="1"/>
</dbReference>
<dbReference type="Gene3D" id="1.10.10.10">
    <property type="entry name" value="Winged helix-like DNA-binding domain superfamily/Winged helix DNA-binding domain"/>
    <property type="match status" value="1"/>
</dbReference>
<dbReference type="InterPro" id="IPR039425">
    <property type="entry name" value="RNA_pol_sigma-70-like"/>
</dbReference>
<dbReference type="Pfam" id="PF08281">
    <property type="entry name" value="Sigma70_r4_2"/>
    <property type="match status" value="1"/>
</dbReference>
<proteinExistence type="inferred from homology"/>
<dbReference type="InterPro" id="IPR013249">
    <property type="entry name" value="RNA_pol_sigma70_r4_t2"/>
</dbReference>
<keyword evidence="2" id="KW-0805">Transcription regulation</keyword>
<evidence type="ECO:0000256" key="4">
    <source>
        <dbReference type="ARBA" id="ARBA00023163"/>
    </source>
</evidence>
<dbReference type="EMBL" id="BORT01000015">
    <property type="protein sequence ID" value="GIO48648.1"/>
    <property type="molecule type" value="Genomic_DNA"/>
</dbReference>
<dbReference type="Proteomes" id="UP000682811">
    <property type="component" value="Unassembled WGS sequence"/>
</dbReference>
<sequence>MNVKQEVKKAKKGDHEAFIRLVLEIKLKMYGLAFSILGRDEDCADAIQETILKAYKSLHTLRKPEFFNTWIFRILINECHQVLRNKKRLVPVDNLDEIDKPRPPTDYDAVDIRDAVEQLEEQQQIVIQLFYFQDMPLLAVAELLGITENAVKGRLFRARRQLLQILGDTPERKVAHESK</sequence>
<dbReference type="InterPro" id="IPR013325">
    <property type="entry name" value="RNA_pol_sigma_r2"/>
</dbReference>
<dbReference type="SUPFAM" id="SSF88946">
    <property type="entry name" value="Sigma2 domain of RNA polymerase sigma factors"/>
    <property type="match status" value="1"/>
</dbReference>
<dbReference type="InterPro" id="IPR013324">
    <property type="entry name" value="RNA_pol_sigma_r3/r4-like"/>
</dbReference>
<dbReference type="NCBIfam" id="TIGR02937">
    <property type="entry name" value="sigma70-ECF"/>
    <property type="match status" value="1"/>
</dbReference>
<feature type="domain" description="RNA polymerase sigma factor 70 region 4 type 2" evidence="6">
    <location>
        <begin position="111"/>
        <end position="162"/>
    </location>
</feature>
<dbReference type="PANTHER" id="PTHR43133:SF51">
    <property type="entry name" value="RNA POLYMERASE SIGMA FACTOR"/>
    <property type="match status" value="1"/>
</dbReference>
<keyword evidence="8" id="KW-1185">Reference proteome</keyword>
<dbReference type="CDD" id="cd06171">
    <property type="entry name" value="Sigma70_r4"/>
    <property type="match status" value="1"/>
</dbReference>
<dbReference type="InterPro" id="IPR007627">
    <property type="entry name" value="RNA_pol_sigma70_r2"/>
</dbReference>
<protein>
    <submittedName>
        <fullName evidence="7">RNA polymerase subunit sigma-24</fullName>
    </submittedName>
</protein>